<dbReference type="GO" id="GO:0000049">
    <property type="term" value="F:tRNA binding"/>
    <property type="evidence" value="ECO:0007669"/>
    <property type="project" value="UniProtKB-UniRule"/>
</dbReference>
<dbReference type="RefSeq" id="WP_152945115.1">
    <property type="nucleotide sequence ID" value="NZ_WHYR01000005.1"/>
</dbReference>
<dbReference type="InterPro" id="IPR008532">
    <property type="entry name" value="NFACT_RNA-bd"/>
</dbReference>
<evidence type="ECO:0000256" key="3">
    <source>
        <dbReference type="ARBA" id="ARBA00022884"/>
    </source>
</evidence>
<dbReference type="AlphaFoldDB" id="A0A6N7IMI0"/>
<evidence type="ECO:0000256" key="5">
    <source>
        <dbReference type="HAMAP-Rule" id="MF_00844"/>
    </source>
</evidence>
<dbReference type="InterPro" id="IPR051608">
    <property type="entry name" value="RQC_Subunit_NEMF"/>
</dbReference>
<dbReference type="GO" id="GO:0043023">
    <property type="term" value="F:ribosomal large subunit binding"/>
    <property type="evidence" value="ECO:0007669"/>
    <property type="project" value="UniProtKB-UniRule"/>
</dbReference>
<dbReference type="InterPro" id="IPR010979">
    <property type="entry name" value="Ribosomal_uS13-like_H2TH"/>
</dbReference>
<comment type="subunit">
    <text evidence="5">Associates with stalled 50S ribosomal subunits. Binds to RqcP.</text>
</comment>
<dbReference type="Gene3D" id="2.30.310.10">
    <property type="entry name" value="ibrinogen binding protein from staphylococcus aureus domain"/>
    <property type="match status" value="1"/>
</dbReference>
<gene>
    <name evidence="5" type="primary">rqcH</name>
    <name evidence="8" type="ORF">GFC01_02685</name>
</gene>
<accession>A0A6N7IMI0</accession>
<evidence type="ECO:0000313" key="9">
    <source>
        <dbReference type="Proteomes" id="UP000441717"/>
    </source>
</evidence>
<proteinExistence type="inferred from homology"/>
<evidence type="ECO:0000259" key="7">
    <source>
        <dbReference type="Pfam" id="PF05670"/>
    </source>
</evidence>
<dbReference type="Gene3D" id="1.10.8.50">
    <property type="match status" value="1"/>
</dbReference>
<comment type="caution">
    <text evidence="8">The sequence shown here is derived from an EMBL/GenBank/DDBJ whole genome shotgun (WGS) entry which is preliminary data.</text>
</comment>
<dbReference type="OrthoDB" id="9766163at2"/>
<dbReference type="GO" id="GO:1990112">
    <property type="term" value="C:RQC complex"/>
    <property type="evidence" value="ECO:0007669"/>
    <property type="project" value="TreeGrafter"/>
</dbReference>
<dbReference type="EMBL" id="WHYR01000005">
    <property type="protein sequence ID" value="MQL51185.1"/>
    <property type="molecule type" value="Genomic_DNA"/>
</dbReference>
<evidence type="ECO:0000256" key="1">
    <source>
        <dbReference type="ARBA" id="ARBA00022555"/>
    </source>
</evidence>
<feature type="compositionally biased region" description="Basic and acidic residues" evidence="6">
    <location>
        <begin position="455"/>
        <end position="465"/>
    </location>
</feature>
<keyword evidence="9" id="KW-1185">Reference proteome</keyword>
<dbReference type="SUPFAM" id="SSF46946">
    <property type="entry name" value="S13-like H2TH domain"/>
    <property type="match status" value="1"/>
</dbReference>
<name>A0A6N7IMI0_9FIRM</name>
<dbReference type="HAMAP" id="MF_00844_B">
    <property type="entry name" value="RqcH_B"/>
    <property type="match status" value="1"/>
</dbReference>
<feature type="region of interest" description="Disordered" evidence="6">
    <location>
        <begin position="447"/>
        <end position="471"/>
    </location>
</feature>
<dbReference type="Pfam" id="PF05833">
    <property type="entry name" value="NFACT_N"/>
    <property type="match status" value="1"/>
</dbReference>
<reference evidence="8 9" key="1">
    <citation type="submission" date="2019-10" db="EMBL/GenBank/DDBJ databases">
        <title>Comparative genomics of sulfur disproportionating microorganisms.</title>
        <authorList>
            <person name="Ward L.M."/>
            <person name="Bertran E."/>
            <person name="Johnston D."/>
        </authorList>
    </citation>
    <scope>NUCLEOTIDE SEQUENCE [LARGE SCALE GENOMIC DNA]</scope>
    <source>
        <strain evidence="8 9">DSM 14055</strain>
    </source>
</reference>
<keyword evidence="3 5" id="KW-0694">RNA-binding</keyword>
<keyword evidence="1 5" id="KW-0820">tRNA-binding</keyword>
<dbReference type="PANTHER" id="PTHR15239">
    <property type="entry name" value="NUCLEAR EXPORT MEDIATOR FACTOR NEMF"/>
    <property type="match status" value="1"/>
</dbReference>
<dbReference type="GO" id="GO:0072344">
    <property type="term" value="P:rescue of stalled ribosome"/>
    <property type="evidence" value="ECO:0007669"/>
    <property type="project" value="UniProtKB-UniRule"/>
</dbReference>
<evidence type="ECO:0000313" key="8">
    <source>
        <dbReference type="EMBL" id="MQL51185.1"/>
    </source>
</evidence>
<keyword evidence="2 5" id="KW-0699">rRNA-binding</keyword>
<dbReference type="Proteomes" id="UP000441717">
    <property type="component" value="Unassembled WGS sequence"/>
</dbReference>
<dbReference type="GO" id="GO:0019843">
    <property type="term" value="F:rRNA binding"/>
    <property type="evidence" value="ECO:0007669"/>
    <property type="project" value="UniProtKB-UniRule"/>
</dbReference>
<keyword evidence="4 5" id="KW-0648">Protein biosynthesis</keyword>
<organism evidence="8 9">
    <name type="scientific">Desulfofundulus thermobenzoicus</name>
    <dbReference type="NCBI Taxonomy" id="29376"/>
    <lineage>
        <taxon>Bacteria</taxon>
        <taxon>Bacillati</taxon>
        <taxon>Bacillota</taxon>
        <taxon>Clostridia</taxon>
        <taxon>Eubacteriales</taxon>
        <taxon>Peptococcaceae</taxon>
        <taxon>Desulfofundulus</taxon>
    </lineage>
</organism>
<sequence length="594" mass="67600">MPFDGLVLAAIGHELKIKIMDGRIDRIYQPSPLEMNLIIHRPGERLRLLLSAHPEHARIHLTGQTRENPASPPLFCMVLRKHLEGGRIREIRQPGLDRVLILKVQGRDELGRLCIKELICEIMGRHSNIILVDAGSKQIIDAIKRYTHAVSRHREVLPGREYIPPPEQHKLNPFTLDEEEFRRALLQESLDAPVQAVLHRRLDGVSPIMAREIVYRAGLEDGLVVDHCGEYELRVLWQALQQIARPAARGEFHPTLILDRHGRPREFAAFELTHLQSPGRKHGSMNQVADLFYAAREEQSRMEQVRQSLLSAVRREMTRVGRKLALQEESLAEAQRAEELKLYGELLTANLWRLEKGAREVSLENFYDPANRPVTIPLDPCLSPVENAQAYFKKYTRARNTAVEARTRAEQSKEELEYLTGVETALHQAATMTEVAEIRQELEEQGYLPALPAERPGKREPEKPRPLTFTSSDGFTILVGRNNRQNDYLTTRLARDEDIWLHTRQIPGSHVIIRAGGREVPDTTLQEAASLAAYFSRARESQNVPVDYTLRKNVSKPRGARPGYVIYTGQRTINASPGEELVEKLRSAHGHPEK</sequence>
<dbReference type="InterPro" id="IPR043682">
    <property type="entry name" value="RqcH_bacterial"/>
</dbReference>
<comment type="similarity">
    <text evidence="5">Belongs to the NEMF family.</text>
</comment>
<dbReference type="PANTHER" id="PTHR15239:SF6">
    <property type="entry name" value="RIBOSOME QUALITY CONTROL COMPLEX SUBUNIT NEMF"/>
    <property type="match status" value="1"/>
</dbReference>
<evidence type="ECO:0000256" key="2">
    <source>
        <dbReference type="ARBA" id="ARBA00022730"/>
    </source>
</evidence>
<dbReference type="Pfam" id="PF05670">
    <property type="entry name" value="NFACT-R_1"/>
    <property type="match status" value="1"/>
</dbReference>
<evidence type="ECO:0000256" key="4">
    <source>
        <dbReference type="ARBA" id="ARBA00022917"/>
    </source>
</evidence>
<evidence type="ECO:0000256" key="6">
    <source>
        <dbReference type="SAM" id="MobiDB-lite"/>
    </source>
</evidence>
<protein>
    <recommendedName>
        <fullName evidence="5">Rqc2 homolog RqcH</fullName>
        <shortName evidence="5">RqcH</shortName>
    </recommendedName>
</protein>
<dbReference type="FunFam" id="2.30.310.10:FF:000004">
    <property type="entry name" value="Fibronectin-binding protein A"/>
    <property type="match status" value="1"/>
</dbReference>
<feature type="domain" description="NFACT RNA-binding" evidence="7">
    <location>
        <begin position="468"/>
        <end position="559"/>
    </location>
</feature>
<comment type="function">
    <text evidence="5">Key component of the ribosome quality control system (RQC), a ribosome-associated complex that mediates the extraction of incompletely synthesized nascent chains from stalled ribosomes and their subsequent degradation. RqcH recruits Ala-charged tRNA, and with RqcP directs the elongation of stalled nascent chains on 50S ribosomal subunits, leading to non-templated C-terminal alanine extensions (Ala tail). The Ala tail promotes nascent chain degradation. May add between 1 and at least 8 Ala residues. Binds to stalled 50S ribosomal subunits.</text>
</comment>